<evidence type="ECO:0008006" key="5">
    <source>
        <dbReference type="Google" id="ProtNLM"/>
    </source>
</evidence>
<gene>
    <name evidence="3" type="ORF">D5H75_36070</name>
</gene>
<feature type="transmembrane region" description="Helical" evidence="2">
    <location>
        <begin position="127"/>
        <end position="145"/>
    </location>
</feature>
<dbReference type="AlphaFoldDB" id="A0A3A4ALH2"/>
<evidence type="ECO:0000313" key="4">
    <source>
        <dbReference type="Proteomes" id="UP000265768"/>
    </source>
</evidence>
<dbReference type="InterPro" id="IPR027417">
    <property type="entry name" value="P-loop_NTPase"/>
</dbReference>
<dbReference type="SUPFAM" id="SSF52540">
    <property type="entry name" value="P-loop containing nucleoside triphosphate hydrolases"/>
    <property type="match status" value="1"/>
</dbReference>
<evidence type="ECO:0000256" key="2">
    <source>
        <dbReference type="SAM" id="Phobius"/>
    </source>
</evidence>
<keyword evidence="2" id="KW-1133">Transmembrane helix</keyword>
<keyword evidence="2" id="KW-0472">Membrane</keyword>
<evidence type="ECO:0000313" key="3">
    <source>
        <dbReference type="EMBL" id="RJL22021.1"/>
    </source>
</evidence>
<accession>A0A3A4ALH2</accession>
<protein>
    <recommendedName>
        <fullName evidence="5">FtsK domain-containing protein</fullName>
    </recommendedName>
</protein>
<comment type="caution">
    <text evidence="3">The sequence shown here is derived from an EMBL/GenBank/DDBJ whole genome shotgun (WGS) entry which is preliminary data.</text>
</comment>
<dbReference type="OrthoDB" id="3217500at2"/>
<dbReference type="Gene3D" id="3.40.50.300">
    <property type="entry name" value="P-loop containing nucleotide triphosphate hydrolases"/>
    <property type="match status" value="1"/>
</dbReference>
<feature type="region of interest" description="Disordered" evidence="1">
    <location>
        <begin position="694"/>
        <end position="714"/>
    </location>
</feature>
<dbReference type="EMBL" id="QZEY01000023">
    <property type="protein sequence ID" value="RJL22021.1"/>
    <property type="molecule type" value="Genomic_DNA"/>
</dbReference>
<keyword evidence="2" id="KW-0812">Transmembrane</keyword>
<name>A0A3A4ALH2_9ACTN</name>
<feature type="compositionally biased region" description="Low complexity" evidence="1">
    <location>
        <begin position="698"/>
        <end position="707"/>
    </location>
</feature>
<reference evidence="3 4" key="1">
    <citation type="submission" date="2018-09" db="EMBL/GenBank/DDBJ databases">
        <title>YIM 75507 draft genome.</title>
        <authorList>
            <person name="Tang S."/>
            <person name="Feng Y."/>
        </authorList>
    </citation>
    <scope>NUCLEOTIDE SEQUENCE [LARGE SCALE GENOMIC DNA]</scope>
    <source>
        <strain evidence="3 4">YIM 75507</strain>
    </source>
</reference>
<evidence type="ECO:0000256" key="1">
    <source>
        <dbReference type="SAM" id="MobiDB-lite"/>
    </source>
</evidence>
<feature type="transmembrane region" description="Helical" evidence="2">
    <location>
        <begin position="55"/>
        <end position="82"/>
    </location>
</feature>
<dbReference type="Proteomes" id="UP000265768">
    <property type="component" value="Unassembled WGS sequence"/>
</dbReference>
<organism evidence="3 4">
    <name type="scientific">Bailinhaonella thermotolerans</name>
    <dbReference type="NCBI Taxonomy" id="1070861"/>
    <lineage>
        <taxon>Bacteria</taxon>
        <taxon>Bacillati</taxon>
        <taxon>Actinomycetota</taxon>
        <taxon>Actinomycetes</taxon>
        <taxon>Streptosporangiales</taxon>
        <taxon>Streptosporangiaceae</taxon>
        <taxon>Bailinhaonella</taxon>
    </lineage>
</organism>
<dbReference type="RefSeq" id="WP_119931096.1">
    <property type="nucleotide sequence ID" value="NZ_QZEY01000023.1"/>
</dbReference>
<keyword evidence="4" id="KW-1185">Reference proteome</keyword>
<proteinExistence type="predicted"/>
<sequence>MRQPSTSAELVPVQPTPPRPSLARRLLRWAAPYAWRLLLWLFRRLWATRDTHLPLWLALALYGAAVAVHAAVVPWWLVLLLGGALTAAARTVLARRAIADPDLVTGVIGLAVAWLAAAVTWGPFTLGVSAAWAVLTLAVLVMWLMHPQARRWRVTRGRIRNWTAALPAVLAALGMAGVVVVAIAQDEAGRMLIRLRLPVTVTRTKLDKAREAITSGMHWPQNSIREVRQDGDHNSAARVVLVWQDGTLKARHVTYDPATAPTSLRDPIWLGKGDNGQDAAIPLYAVEGLTRGLYGGEPGSAKSNLLRLLAAQLAHCPDALIWVIDLKNEGLTFAPLLPRIDWIATDRTEATRMLQAAAVGIPLRARLLRPEHNQKLPITVEHPGVVIVFDEFGPLLGKKAANAAAVEAAKTVFSQGRATNWGAEIASQYLSQTSLHPDLRPLFPRGIAGRTTQRADSQFVLKNWTRVDTTLLPTGAFYVQLPSQPAPSLLHTPEVTDTLLAQIAAATADRAPVLEAPTAAELPHYADRWTRLPAHLLPYCSPEQAAAQACPALAVEQPRLLKAVAADDHRPVRLVVTETIPTGAEEISSVQDIREAVVRTLADAWTRSPEWTTGALLKEVGGSRQSLAVRLRAWSTLGILDQPRRGEWRRLIEAEEVPAAAQEAEEYIRAQRAATRHGGSPDLVIYSSGQLHHQADLAPAPESAAGEGPQGGAR</sequence>
<feature type="transmembrane region" description="Helical" evidence="2">
    <location>
        <begin position="103"/>
        <end position="121"/>
    </location>
</feature>
<feature type="transmembrane region" description="Helical" evidence="2">
    <location>
        <begin position="165"/>
        <end position="184"/>
    </location>
</feature>